<evidence type="ECO:0000313" key="2">
    <source>
        <dbReference type="EMBL" id="PJE74231.1"/>
    </source>
</evidence>
<accession>A0A2M8LCE8</accession>
<evidence type="ECO:0000313" key="3">
    <source>
        <dbReference type="Proteomes" id="UP000228700"/>
    </source>
</evidence>
<keyword evidence="1" id="KW-0812">Transmembrane</keyword>
<dbReference type="EMBL" id="PFEQ01000009">
    <property type="protein sequence ID" value="PJE74231.1"/>
    <property type="molecule type" value="Genomic_DNA"/>
</dbReference>
<evidence type="ECO:0000256" key="1">
    <source>
        <dbReference type="SAM" id="Phobius"/>
    </source>
</evidence>
<protein>
    <submittedName>
        <fullName evidence="2">Uncharacterized protein</fullName>
    </submittedName>
</protein>
<keyword evidence="1" id="KW-1133">Transmembrane helix</keyword>
<proteinExistence type="predicted"/>
<feature type="transmembrane region" description="Helical" evidence="1">
    <location>
        <begin position="6"/>
        <end position="24"/>
    </location>
</feature>
<name>A0A2M8LCE8_9BACT</name>
<reference evidence="3" key="1">
    <citation type="submission" date="2017-09" db="EMBL/GenBank/DDBJ databases">
        <title>Depth-based differentiation of microbial function through sediment-hosted aquifers and enrichment of novel symbionts in the deep terrestrial subsurface.</title>
        <authorList>
            <person name="Probst A.J."/>
            <person name="Ladd B."/>
            <person name="Jarett J.K."/>
            <person name="Geller-Mcgrath D.E."/>
            <person name="Sieber C.M.K."/>
            <person name="Emerson J.B."/>
            <person name="Anantharaman K."/>
            <person name="Thomas B.C."/>
            <person name="Malmstrom R."/>
            <person name="Stieglmeier M."/>
            <person name="Klingl A."/>
            <person name="Woyke T."/>
            <person name="Ryan C.M."/>
            <person name="Banfield J.F."/>
        </authorList>
    </citation>
    <scope>NUCLEOTIDE SEQUENCE [LARGE SCALE GENOMIC DNA]</scope>
</reference>
<dbReference type="Proteomes" id="UP000228700">
    <property type="component" value="Unassembled WGS sequence"/>
</dbReference>
<keyword evidence="1" id="KW-0472">Membrane</keyword>
<organism evidence="2 3">
    <name type="scientific">Candidatus Taylorbacteria bacterium CG10_big_fil_rev_8_21_14_0_10_41_48</name>
    <dbReference type="NCBI Taxonomy" id="1975024"/>
    <lineage>
        <taxon>Bacteria</taxon>
        <taxon>Candidatus Tayloriibacteriota</taxon>
    </lineage>
</organism>
<comment type="caution">
    <text evidence="2">The sequence shown here is derived from an EMBL/GenBank/DDBJ whole genome shotgun (WGS) entry which is preliminary data.</text>
</comment>
<gene>
    <name evidence="2" type="ORF">COV01_01915</name>
</gene>
<dbReference type="AlphaFoldDB" id="A0A2M8LCE8"/>
<sequence length="132" mass="14865">MILEITIISIALVVLIVLFVHKYLEQVRGAHPKIVDVRNKADVQVETAVKHAEMAVSSITLHNTVLVANGTFVWIARFFLHIFSTIGRAFHHIVERGSRRQESLKQGGAASFYLKQIKENKDSSQQVTDSKE</sequence>